<gene>
    <name evidence="2" type="ORF">GIL414_LOCUS60571</name>
    <name evidence="1" type="ORF">SMN809_LOCUS58875</name>
</gene>
<dbReference type="AlphaFoldDB" id="A0A8S3DYB8"/>
<sequence length="57" mass="6099">MTGHYRRSSLTTTYIVGGGGGGLGGMNDDGPLSFVLLDATSKMLYDVPMRHLLQLVK</sequence>
<comment type="caution">
    <text evidence="1">The sequence shown here is derived from an EMBL/GenBank/DDBJ whole genome shotgun (WGS) entry which is preliminary data.</text>
</comment>
<accession>A0A8S3DYB8</accession>
<organism evidence="1 3">
    <name type="scientific">Rotaria magnacalcarata</name>
    <dbReference type="NCBI Taxonomy" id="392030"/>
    <lineage>
        <taxon>Eukaryota</taxon>
        <taxon>Metazoa</taxon>
        <taxon>Spiralia</taxon>
        <taxon>Gnathifera</taxon>
        <taxon>Rotifera</taxon>
        <taxon>Eurotatoria</taxon>
        <taxon>Bdelloidea</taxon>
        <taxon>Philodinida</taxon>
        <taxon>Philodinidae</taxon>
        <taxon>Rotaria</taxon>
    </lineage>
</organism>
<name>A0A8S3DYB8_9BILA</name>
<feature type="non-terminal residue" evidence="1">
    <location>
        <position position="57"/>
    </location>
</feature>
<evidence type="ECO:0000313" key="3">
    <source>
        <dbReference type="Proteomes" id="UP000676336"/>
    </source>
</evidence>
<protein>
    <submittedName>
        <fullName evidence="1">Uncharacterized protein</fullName>
    </submittedName>
</protein>
<reference evidence="1" key="1">
    <citation type="submission" date="2021-02" db="EMBL/GenBank/DDBJ databases">
        <authorList>
            <person name="Nowell W R."/>
        </authorList>
    </citation>
    <scope>NUCLEOTIDE SEQUENCE</scope>
</reference>
<dbReference type="Proteomes" id="UP000681720">
    <property type="component" value="Unassembled WGS sequence"/>
</dbReference>
<proteinExistence type="predicted"/>
<evidence type="ECO:0000313" key="1">
    <source>
        <dbReference type="EMBL" id="CAF5045371.1"/>
    </source>
</evidence>
<dbReference type="EMBL" id="CAJOBI010222719">
    <property type="protein sequence ID" value="CAF5045371.1"/>
    <property type="molecule type" value="Genomic_DNA"/>
</dbReference>
<dbReference type="Proteomes" id="UP000676336">
    <property type="component" value="Unassembled WGS sequence"/>
</dbReference>
<dbReference type="EMBL" id="CAJOBJ010234357">
    <property type="protein sequence ID" value="CAF5061809.1"/>
    <property type="molecule type" value="Genomic_DNA"/>
</dbReference>
<evidence type="ECO:0000313" key="2">
    <source>
        <dbReference type="EMBL" id="CAF5061809.1"/>
    </source>
</evidence>